<name>A0A543E3A9_9PSEU</name>
<dbReference type="Pfam" id="PF01523">
    <property type="entry name" value="PmbA_TldD_1st"/>
    <property type="match status" value="1"/>
</dbReference>
<gene>
    <name evidence="8" type="ORF">FB558_2884</name>
</gene>
<dbReference type="InterPro" id="IPR002510">
    <property type="entry name" value="Metalloprtase-TldD/E_N"/>
</dbReference>
<dbReference type="GO" id="GO:0005829">
    <property type="term" value="C:cytosol"/>
    <property type="evidence" value="ECO:0007669"/>
    <property type="project" value="TreeGrafter"/>
</dbReference>
<dbReference type="GO" id="GO:0008237">
    <property type="term" value="F:metallopeptidase activity"/>
    <property type="evidence" value="ECO:0007669"/>
    <property type="project" value="UniProtKB-KW"/>
</dbReference>
<evidence type="ECO:0000259" key="7">
    <source>
        <dbReference type="Pfam" id="PF19290"/>
    </source>
</evidence>
<protein>
    <submittedName>
        <fullName evidence="8">TldD protein</fullName>
    </submittedName>
</protein>
<dbReference type="Gene3D" id="3.30.2290.10">
    <property type="entry name" value="PmbA/TldD superfamily"/>
    <property type="match status" value="1"/>
</dbReference>
<keyword evidence="9" id="KW-1185">Reference proteome</keyword>
<dbReference type="SUPFAM" id="SSF111283">
    <property type="entry name" value="Putative modulator of DNA gyrase, PmbA/TldD"/>
    <property type="match status" value="1"/>
</dbReference>
<evidence type="ECO:0000313" key="8">
    <source>
        <dbReference type="EMBL" id="TQM16081.1"/>
    </source>
</evidence>
<keyword evidence="3" id="KW-0378">Hydrolase</keyword>
<feature type="domain" description="Metalloprotease TldD/E C-terminal" evidence="6">
    <location>
        <begin position="249"/>
        <end position="495"/>
    </location>
</feature>
<dbReference type="Pfam" id="PF19289">
    <property type="entry name" value="PmbA_TldD_3rd"/>
    <property type="match status" value="1"/>
</dbReference>
<evidence type="ECO:0000256" key="1">
    <source>
        <dbReference type="ARBA" id="ARBA00005836"/>
    </source>
</evidence>
<dbReference type="InterPro" id="IPR036059">
    <property type="entry name" value="TldD/PmbA_sf"/>
</dbReference>
<dbReference type="EMBL" id="VFPA01000001">
    <property type="protein sequence ID" value="TQM16081.1"/>
    <property type="molecule type" value="Genomic_DNA"/>
</dbReference>
<dbReference type="OrthoDB" id="9803213at2"/>
<evidence type="ECO:0000256" key="3">
    <source>
        <dbReference type="ARBA" id="ARBA00022801"/>
    </source>
</evidence>
<dbReference type="PANTHER" id="PTHR30624">
    <property type="entry name" value="UNCHARACTERIZED PROTEIN TLDD AND PMBA"/>
    <property type="match status" value="1"/>
</dbReference>
<evidence type="ECO:0000256" key="4">
    <source>
        <dbReference type="ARBA" id="ARBA00023049"/>
    </source>
</evidence>
<proteinExistence type="inferred from homology"/>
<dbReference type="Pfam" id="PF19290">
    <property type="entry name" value="PmbA_TldD_2nd"/>
    <property type="match status" value="1"/>
</dbReference>
<keyword evidence="4" id="KW-0482">Metalloprotease</keyword>
<organism evidence="8 9">
    <name type="scientific">Pseudonocardia kunmingensis</name>
    <dbReference type="NCBI Taxonomy" id="630975"/>
    <lineage>
        <taxon>Bacteria</taxon>
        <taxon>Bacillati</taxon>
        <taxon>Actinomycetota</taxon>
        <taxon>Actinomycetes</taxon>
        <taxon>Pseudonocardiales</taxon>
        <taxon>Pseudonocardiaceae</taxon>
        <taxon>Pseudonocardia</taxon>
    </lineage>
</organism>
<dbReference type="AlphaFoldDB" id="A0A543E3A9"/>
<dbReference type="Proteomes" id="UP000315677">
    <property type="component" value="Unassembled WGS sequence"/>
</dbReference>
<evidence type="ECO:0000256" key="2">
    <source>
        <dbReference type="ARBA" id="ARBA00022670"/>
    </source>
</evidence>
<keyword evidence="2" id="KW-0645">Protease</keyword>
<sequence>MAAHRIDPEFRALPLDALADAALGRARALGAQHADVRVERILSQGIDLRDGSVTAVSDTTTVGLAVRVIVDGVWGFASHVELTRERAAATAERAVAVARTLAPVAVERVERADEPVHAGAEWVSPYEVDPFAVPTREKIALLTEWSQRLLAADGVDHARVGVAQVREHKFYADTAGTRTVQQRVRIEPSITATAVDRAAGGFETMSSIAPPVGRGWEYLTGTGWNFDDELAAIPELLAEKTKAPSVQAGAYDLVIDPSNLWLTIHESVGHATEYDRAIGYEAAYAGTSFATPDRLGTLRYGSEHMHVTGDRTVPHGLASIGFDDDGVATGEWDLVRDGVLVGYQLDRTFAPRLGLDRSNGCAFADSPHHVPIQRMANVSLRPDPARDTTTDELIGGVERGIYVVGDKSWSIDMQRYNFQFTGQRFYRIEGGRLAGQLRDVAYQATTTDFWGSMDAVGGPSTWQLHGAMNCGKAQPGQIAAVSHGCPAARFRGVNVLNTQEEAR</sequence>
<dbReference type="InterPro" id="IPR045570">
    <property type="entry name" value="Metalloprtase-TldD/E_cen_dom"/>
</dbReference>
<dbReference type="InterPro" id="IPR045569">
    <property type="entry name" value="Metalloprtase-TldD/E_C"/>
</dbReference>
<dbReference type="InterPro" id="IPR051463">
    <property type="entry name" value="Peptidase_U62_metallo"/>
</dbReference>
<reference evidence="8 9" key="1">
    <citation type="submission" date="2019-06" db="EMBL/GenBank/DDBJ databases">
        <title>Sequencing the genomes of 1000 actinobacteria strains.</title>
        <authorList>
            <person name="Klenk H.-P."/>
        </authorList>
    </citation>
    <scope>NUCLEOTIDE SEQUENCE [LARGE SCALE GENOMIC DNA]</scope>
    <source>
        <strain evidence="8 9">DSM 45301</strain>
    </source>
</reference>
<dbReference type="FunFam" id="3.30.2290.10:FF:000003">
    <property type="entry name" value="Zinc-dependent protease, TldD/PmbA family"/>
    <property type="match status" value="1"/>
</dbReference>
<accession>A0A543E3A9</accession>
<dbReference type="GO" id="GO:0006508">
    <property type="term" value="P:proteolysis"/>
    <property type="evidence" value="ECO:0007669"/>
    <property type="project" value="UniProtKB-KW"/>
</dbReference>
<evidence type="ECO:0000259" key="5">
    <source>
        <dbReference type="Pfam" id="PF01523"/>
    </source>
</evidence>
<comment type="similarity">
    <text evidence="1">Belongs to the peptidase U62 family.</text>
</comment>
<comment type="caution">
    <text evidence="8">The sequence shown here is derived from an EMBL/GenBank/DDBJ whole genome shotgun (WGS) entry which is preliminary data.</text>
</comment>
<dbReference type="RefSeq" id="WP_142052827.1">
    <property type="nucleotide sequence ID" value="NZ_VFPA01000001.1"/>
</dbReference>
<feature type="domain" description="Metalloprotease TldD/E N-terminal" evidence="5">
    <location>
        <begin position="34"/>
        <end position="98"/>
    </location>
</feature>
<dbReference type="InterPro" id="IPR035068">
    <property type="entry name" value="TldD/PmbA_N"/>
</dbReference>
<evidence type="ECO:0000313" key="9">
    <source>
        <dbReference type="Proteomes" id="UP000315677"/>
    </source>
</evidence>
<evidence type="ECO:0000259" key="6">
    <source>
        <dbReference type="Pfam" id="PF19289"/>
    </source>
</evidence>
<feature type="domain" description="Metalloprotease TldD/E central" evidence="7">
    <location>
        <begin position="129"/>
        <end position="225"/>
    </location>
</feature>
<dbReference type="PANTHER" id="PTHR30624:SF10">
    <property type="entry name" value="CONSERVED PROTEIN"/>
    <property type="match status" value="1"/>
</dbReference>